<protein>
    <submittedName>
        <fullName evidence="2">Uncharacterized protein</fullName>
    </submittedName>
</protein>
<evidence type="ECO:0000313" key="2">
    <source>
        <dbReference type="EMBL" id="CAK9049335.1"/>
    </source>
</evidence>
<comment type="caution">
    <text evidence="2">The sequence shown here is derived from an EMBL/GenBank/DDBJ whole genome shotgun (WGS) entry which is preliminary data.</text>
</comment>
<feature type="region of interest" description="Disordered" evidence="1">
    <location>
        <begin position="167"/>
        <end position="187"/>
    </location>
</feature>
<reference evidence="2 3" key="1">
    <citation type="submission" date="2024-02" db="EMBL/GenBank/DDBJ databases">
        <authorList>
            <person name="Chen Y."/>
            <person name="Shah S."/>
            <person name="Dougan E. K."/>
            <person name="Thang M."/>
            <person name="Chan C."/>
        </authorList>
    </citation>
    <scope>NUCLEOTIDE SEQUENCE [LARGE SCALE GENOMIC DNA]</scope>
</reference>
<proteinExistence type="predicted"/>
<keyword evidence="3" id="KW-1185">Reference proteome</keyword>
<evidence type="ECO:0000256" key="1">
    <source>
        <dbReference type="SAM" id="MobiDB-lite"/>
    </source>
</evidence>
<dbReference type="EMBL" id="CAXAMN010016891">
    <property type="protein sequence ID" value="CAK9049335.1"/>
    <property type="molecule type" value="Genomic_DNA"/>
</dbReference>
<evidence type="ECO:0000313" key="3">
    <source>
        <dbReference type="Proteomes" id="UP001642484"/>
    </source>
</evidence>
<dbReference type="Proteomes" id="UP001642484">
    <property type="component" value="Unassembled WGS sequence"/>
</dbReference>
<name>A0ABP0MCX9_9DINO</name>
<organism evidence="2 3">
    <name type="scientific">Durusdinium trenchii</name>
    <dbReference type="NCBI Taxonomy" id="1381693"/>
    <lineage>
        <taxon>Eukaryota</taxon>
        <taxon>Sar</taxon>
        <taxon>Alveolata</taxon>
        <taxon>Dinophyceae</taxon>
        <taxon>Suessiales</taxon>
        <taxon>Symbiodiniaceae</taxon>
        <taxon>Durusdinium</taxon>
    </lineage>
</organism>
<accession>A0ABP0MCX9</accession>
<sequence>MHPTTMHRSEREKVRRICTPKSTTGRLEVPEDIFKMWNTAGGREKLFSMWCKSGGVKAIFLETVEILCVTTKSKTLEVKGGFYSEEDMATELKYSRERIEKIKKWATAHGLVRRCEYDETILEYWVNTRTEGSLKREDVERMSVAKMEAIRKNLDDIYEKMTEVQAEGESAGEFSGESGAAERHREAHSKELQPWRFSAAWRVPANDCVEEARAASKCDRCPILQRIASMRMEDADTPLFRKRDDANAANTNEVTMGINLLGNSLGNRFMFCAIHNKYIKEDPSVFYDLLKLWGQELAALLDGGIQVEGRVFRIAILGLTGDAPFLRDAGYMNRSFNNIRKSADSKALLPGVCYLCAAGKTNGPHYEDLDILSADWVSTAGERNMLPWNHPSPLLQFLPTEPRNMANFYKVDLFHVWYAGLGKDYCGSSIVFLLRTVLKKRSKEESMKFLNEELSCFQRIHGGEPTHFGKLSWDLLDYDGPRHFPCGKWSKGMDTGKVCKFLGFLISEYLPDHEHGPHGPMLILMRDATSSIGGFLRTVFGAGFFLSEQEAQKAIADGYKFLLCYMQLAKSALSANMTLYKLKPKAHSMAHLILEMLVQFRLHKGSVCNPVGFSTFMCEDFIGRVARLSRRVSPRVQGRKVIYRYLTALKCALRQES</sequence>
<feature type="compositionally biased region" description="Low complexity" evidence="1">
    <location>
        <begin position="167"/>
        <end position="179"/>
    </location>
</feature>
<gene>
    <name evidence="2" type="ORF">CCMP2556_LOCUS25271</name>
</gene>